<feature type="signal peptide" evidence="1">
    <location>
        <begin position="1"/>
        <end position="30"/>
    </location>
</feature>
<sequence length="187" mass="18723">MSYKIIGRSRILSAAFVLAFSLATAPSAFAATQGTQGSTSTGSVNINASVPSRVRISGLTDVNLLNQDPTIDAVSAQDVCVWSNTATRGYSITATGSGSGSAFTLAGSSSSVPYSVEWADSTAQTTGTSLTTGAAVTGFTSSATQQVCSAGPSASASLIIKIASADLSTMQAAQTYTGTLTLLVTPE</sequence>
<feature type="chain" id="PRO_5012328404" description="Spore coat protein U (SCPU) domain-containing protein" evidence="1">
    <location>
        <begin position="31"/>
        <end position="187"/>
    </location>
</feature>
<reference evidence="3" key="1">
    <citation type="submission" date="2017-04" db="EMBL/GenBank/DDBJ databases">
        <authorList>
            <person name="Varghese N."/>
            <person name="Submissions S."/>
        </authorList>
    </citation>
    <scope>NUCLEOTIDE SEQUENCE [LARGE SCALE GENOMIC DNA]</scope>
</reference>
<dbReference type="Proteomes" id="UP000194420">
    <property type="component" value="Unassembled WGS sequence"/>
</dbReference>
<evidence type="ECO:0000256" key="1">
    <source>
        <dbReference type="SAM" id="SignalP"/>
    </source>
</evidence>
<protein>
    <recommendedName>
        <fullName evidence="4">Spore coat protein U (SCPU) domain-containing protein</fullName>
    </recommendedName>
</protein>
<evidence type="ECO:0000313" key="2">
    <source>
        <dbReference type="EMBL" id="SMQ69928.1"/>
    </source>
</evidence>
<accession>A0A1Y6F4M7</accession>
<keyword evidence="1" id="KW-0732">Signal</keyword>
<evidence type="ECO:0000313" key="3">
    <source>
        <dbReference type="Proteomes" id="UP000194420"/>
    </source>
</evidence>
<evidence type="ECO:0008006" key="4">
    <source>
        <dbReference type="Google" id="ProtNLM"/>
    </source>
</evidence>
<dbReference type="EMBL" id="FXWG01000002">
    <property type="protein sequence ID" value="SMQ69928.1"/>
    <property type="molecule type" value="Genomic_DNA"/>
</dbReference>
<proteinExistence type="predicted"/>
<keyword evidence="3" id="KW-1185">Reference proteome</keyword>
<gene>
    <name evidence="2" type="ORF">SAMN06297468_2111</name>
</gene>
<dbReference type="AlphaFoldDB" id="A0A1Y6F4M7"/>
<organism evidence="2 3">
    <name type="scientific">Altererythrobacter xiamenensis</name>
    <dbReference type="NCBI Taxonomy" id="1316679"/>
    <lineage>
        <taxon>Bacteria</taxon>
        <taxon>Pseudomonadati</taxon>
        <taxon>Pseudomonadota</taxon>
        <taxon>Alphaproteobacteria</taxon>
        <taxon>Sphingomonadales</taxon>
        <taxon>Erythrobacteraceae</taxon>
        <taxon>Altererythrobacter</taxon>
    </lineage>
</organism>
<name>A0A1Y6F4M7_9SPHN</name>